<dbReference type="Proteomes" id="UP000598775">
    <property type="component" value="Unassembled WGS sequence"/>
</dbReference>
<feature type="compositionally biased region" description="Low complexity" evidence="1">
    <location>
        <begin position="244"/>
        <end position="254"/>
    </location>
</feature>
<accession>A0A917EVW5</accession>
<evidence type="ECO:0000313" key="2">
    <source>
        <dbReference type="EMBL" id="GGF23975.1"/>
    </source>
</evidence>
<organism evidence="2 3">
    <name type="scientific">Subtercola lobariae</name>
    <dbReference type="NCBI Taxonomy" id="1588641"/>
    <lineage>
        <taxon>Bacteria</taxon>
        <taxon>Bacillati</taxon>
        <taxon>Actinomycetota</taxon>
        <taxon>Actinomycetes</taxon>
        <taxon>Micrococcales</taxon>
        <taxon>Microbacteriaceae</taxon>
        <taxon>Subtercola</taxon>
    </lineage>
</organism>
<reference evidence="2 3" key="1">
    <citation type="journal article" date="2014" name="Int. J. Syst. Evol. Microbiol.">
        <title>Complete genome sequence of Corynebacterium casei LMG S-19264T (=DSM 44701T), isolated from a smear-ripened cheese.</title>
        <authorList>
            <consortium name="US DOE Joint Genome Institute (JGI-PGF)"/>
            <person name="Walter F."/>
            <person name="Albersmeier A."/>
            <person name="Kalinowski J."/>
            <person name="Ruckert C."/>
        </authorList>
    </citation>
    <scope>NUCLEOTIDE SEQUENCE [LARGE SCALE GENOMIC DNA]</scope>
    <source>
        <strain evidence="2 3">CGMCC 1.12976</strain>
    </source>
</reference>
<feature type="region of interest" description="Disordered" evidence="1">
    <location>
        <begin position="1"/>
        <end position="82"/>
    </location>
</feature>
<dbReference type="AlphaFoldDB" id="A0A917EVW5"/>
<feature type="compositionally biased region" description="Low complexity" evidence="1">
    <location>
        <begin position="14"/>
        <end position="32"/>
    </location>
</feature>
<gene>
    <name evidence="2" type="ORF">GCM10011399_16910</name>
</gene>
<dbReference type="EMBL" id="BMGP01000003">
    <property type="protein sequence ID" value="GGF23975.1"/>
    <property type="molecule type" value="Genomic_DNA"/>
</dbReference>
<dbReference type="Pfam" id="PF12502">
    <property type="entry name" value="DUF3710"/>
    <property type="match status" value="1"/>
</dbReference>
<dbReference type="InterPro" id="IPR022183">
    <property type="entry name" value="DUF3710"/>
</dbReference>
<comment type="caution">
    <text evidence="2">The sequence shown here is derived from an EMBL/GenBank/DDBJ whole genome shotgun (WGS) entry which is preliminary data.</text>
</comment>
<sequence>MSKRSERKNEKAALEAAAAADTAADDSSTGDAESNDELVVRGRAGSPAVNESDGADAAPDAKSAPENRAADGPFDADEANPARPYVDLGGIKILPREGLQLRLEVEEGTQRVVAVGLDFAGSTLQVQAFAAPRSTGLWHDIRGQIKEQISAQGGSLVERDGVFGPELVAEVPAAGLDGKPVARLARFVGVDGPRWFLRGVIAGDAMSSEDSQAAVEELFRSVVVVRGQSPMPPRDLIPLSIPKTTAGPAATTAI</sequence>
<keyword evidence="3" id="KW-1185">Reference proteome</keyword>
<evidence type="ECO:0000256" key="1">
    <source>
        <dbReference type="SAM" id="MobiDB-lite"/>
    </source>
</evidence>
<feature type="region of interest" description="Disordered" evidence="1">
    <location>
        <begin position="235"/>
        <end position="254"/>
    </location>
</feature>
<evidence type="ECO:0008006" key="4">
    <source>
        <dbReference type="Google" id="ProtNLM"/>
    </source>
</evidence>
<evidence type="ECO:0000313" key="3">
    <source>
        <dbReference type="Proteomes" id="UP000598775"/>
    </source>
</evidence>
<proteinExistence type="predicted"/>
<name>A0A917EVW5_9MICO</name>
<protein>
    <recommendedName>
        <fullName evidence="4">DUF3710 domain-containing protein</fullName>
    </recommendedName>
</protein>